<comment type="caution">
    <text evidence="4">The sequence shown here is derived from an EMBL/GenBank/DDBJ whole genome shotgun (WGS) entry which is preliminary data.</text>
</comment>
<dbReference type="PANTHER" id="PTHR11851">
    <property type="entry name" value="METALLOPROTEASE"/>
    <property type="match status" value="1"/>
</dbReference>
<dbReference type="InterPro" id="IPR011765">
    <property type="entry name" value="Pept_M16_N"/>
</dbReference>
<evidence type="ECO:0000259" key="2">
    <source>
        <dbReference type="Pfam" id="PF00675"/>
    </source>
</evidence>
<accession>X0RVS0</accession>
<dbReference type="PANTHER" id="PTHR11851:SF49">
    <property type="entry name" value="MITOCHONDRIAL-PROCESSING PEPTIDASE SUBUNIT ALPHA"/>
    <property type="match status" value="1"/>
</dbReference>
<dbReference type="Pfam" id="PF00675">
    <property type="entry name" value="Peptidase_M16"/>
    <property type="match status" value="1"/>
</dbReference>
<organism evidence="4">
    <name type="scientific">marine sediment metagenome</name>
    <dbReference type="NCBI Taxonomy" id="412755"/>
    <lineage>
        <taxon>unclassified sequences</taxon>
        <taxon>metagenomes</taxon>
        <taxon>ecological metagenomes</taxon>
    </lineage>
</organism>
<gene>
    <name evidence="4" type="ORF">S01H1_09835</name>
</gene>
<dbReference type="InterPro" id="IPR050361">
    <property type="entry name" value="MPP/UQCRC_Complex"/>
</dbReference>
<dbReference type="SUPFAM" id="SSF63411">
    <property type="entry name" value="LuxS/MPP-like metallohydrolase"/>
    <property type="match status" value="2"/>
</dbReference>
<feature type="non-terminal residue" evidence="4">
    <location>
        <position position="1"/>
    </location>
</feature>
<proteinExistence type="inferred from homology"/>
<evidence type="ECO:0000313" key="4">
    <source>
        <dbReference type="EMBL" id="GAF67857.1"/>
    </source>
</evidence>
<evidence type="ECO:0000256" key="1">
    <source>
        <dbReference type="ARBA" id="ARBA00007261"/>
    </source>
</evidence>
<feature type="domain" description="Peptidase M16 N-terminal" evidence="2">
    <location>
        <begin position="4"/>
        <end position="151"/>
    </location>
</feature>
<sequence>GLTVIVQENHVAPVATVRGYVNNTGSALEGRHLGAGLSHVLEHVVSGGTTTRRTEKEIEKIIDTFGGATNAFTSTHLTGYYIDCPAKQTMTAVELVADSMQHVKFESSEFARELKVVRQELADGEVSRQRVQFNLLKQTLYTVHPVRHPVIGYLDVLGGTTNQTIIDFYRERYVPNNQVFVVVGDVETRQVLDEVARQFASTPRAPETFVALPDEPEQLTPRQAVREMDGTTYDLVLAWPTIKLSHPDLYALDVAAYILAEGESSRIVRRLKYERQLVLSISSASYTPHFVKGFFAVMATAQPEHWQEASSEILRDVYRLCDEPVAPAELAKAKKQKAAELVFGQQTVQEAAGSLGRNFLSTGDPLFDQQYVRGIQKVTAEQVRDVARRYFVPERLNRVIIAPPGGAPKQTSQEAAGGESEIRLQRLPNGLRVLIKRHAYLPMVN</sequence>
<dbReference type="EMBL" id="BARS01005023">
    <property type="protein sequence ID" value="GAF67857.1"/>
    <property type="molecule type" value="Genomic_DNA"/>
</dbReference>
<dbReference type="GO" id="GO:0046872">
    <property type="term" value="F:metal ion binding"/>
    <property type="evidence" value="ECO:0007669"/>
    <property type="project" value="InterPro"/>
</dbReference>
<dbReference type="InterPro" id="IPR011249">
    <property type="entry name" value="Metalloenz_LuxS/M16"/>
</dbReference>
<reference evidence="4" key="1">
    <citation type="journal article" date="2014" name="Front. Microbiol.">
        <title>High frequency of phylogenetically diverse reductive dehalogenase-homologous genes in deep subseafloor sedimentary metagenomes.</title>
        <authorList>
            <person name="Kawai M."/>
            <person name="Futagami T."/>
            <person name="Toyoda A."/>
            <person name="Takaki Y."/>
            <person name="Nishi S."/>
            <person name="Hori S."/>
            <person name="Arai W."/>
            <person name="Tsubouchi T."/>
            <person name="Morono Y."/>
            <person name="Uchiyama I."/>
            <person name="Ito T."/>
            <person name="Fujiyama A."/>
            <person name="Inagaki F."/>
            <person name="Takami H."/>
        </authorList>
    </citation>
    <scope>NUCLEOTIDE SEQUENCE</scope>
    <source>
        <strain evidence="4">Expedition CK06-06</strain>
    </source>
</reference>
<dbReference type="Gene3D" id="3.30.830.10">
    <property type="entry name" value="Metalloenzyme, LuxS/M16 peptidase-like"/>
    <property type="match status" value="2"/>
</dbReference>
<feature type="non-terminal residue" evidence="4">
    <location>
        <position position="445"/>
    </location>
</feature>
<evidence type="ECO:0000259" key="3">
    <source>
        <dbReference type="Pfam" id="PF05193"/>
    </source>
</evidence>
<dbReference type="Pfam" id="PF05193">
    <property type="entry name" value="Peptidase_M16_C"/>
    <property type="match status" value="1"/>
</dbReference>
<comment type="similarity">
    <text evidence="1">Belongs to the peptidase M16 family.</text>
</comment>
<dbReference type="AlphaFoldDB" id="X0RVS0"/>
<name>X0RVS0_9ZZZZ</name>
<dbReference type="InterPro" id="IPR007863">
    <property type="entry name" value="Peptidase_M16_C"/>
</dbReference>
<protein>
    <recommendedName>
        <fullName evidence="5">Insulinase family protein</fullName>
    </recommendedName>
</protein>
<evidence type="ECO:0008006" key="5">
    <source>
        <dbReference type="Google" id="ProtNLM"/>
    </source>
</evidence>
<feature type="domain" description="Peptidase M16 C-terminal" evidence="3">
    <location>
        <begin position="161"/>
        <end position="336"/>
    </location>
</feature>